<sequence length="194" mass="21739">MRKIFLLFVLLFVFKSSINAQYNPSNSIDIKGKNIIKTNVIDILVPSLSPSLSPLIRDLYDDSYSFKLSILSLGYERVINNKFSIYIDVMTETMDISFHFLNVDVAFRYYFSNGVPTGYFSTNAPIGYYLSASSHMSKTDSLYGFNLGILIGYQNTILGTDIYFDLALGIRSGINTGLDRPIQSTGVCSVGYLF</sequence>
<name>A0A1J1E773_9FLAO</name>
<dbReference type="RefSeq" id="WP_096686781.1">
    <property type="nucleotide sequence ID" value="NZ_AP014564.1"/>
</dbReference>
<proteinExistence type="predicted"/>
<organism evidence="2 3">
    <name type="scientific">Ichthyobacterium seriolicida</name>
    <dbReference type="NCBI Taxonomy" id="242600"/>
    <lineage>
        <taxon>Bacteria</taxon>
        <taxon>Pseudomonadati</taxon>
        <taxon>Bacteroidota</taxon>
        <taxon>Flavobacteriia</taxon>
        <taxon>Flavobacteriales</taxon>
        <taxon>Ichthyobacteriaceae</taxon>
        <taxon>Ichthyobacterium</taxon>
    </lineage>
</organism>
<accession>A0A1J1E773</accession>
<keyword evidence="3" id="KW-1185">Reference proteome</keyword>
<feature type="chain" id="PRO_5012588394" description="Secreted protein" evidence="1">
    <location>
        <begin position="21"/>
        <end position="194"/>
    </location>
</feature>
<feature type="signal peptide" evidence="1">
    <location>
        <begin position="1"/>
        <end position="20"/>
    </location>
</feature>
<protein>
    <recommendedName>
        <fullName evidence="4">Secreted protein</fullName>
    </recommendedName>
</protein>
<keyword evidence="1" id="KW-0732">Signal</keyword>
<reference evidence="2 3" key="1">
    <citation type="submission" date="2014-03" db="EMBL/GenBank/DDBJ databases">
        <title>complete genome sequence of Flavobacteriaceae bacterium JBKA-6.</title>
        <authorList>
            <person name="Takano T."/>
            <person name="Nakamura Y."/>
            <person name="Takuma S."/>
            <person name="Yasuike M."/>
            <person name="Matsuyama T."/>
            <person name="Sakai T."/>
            <person name="Fujiwara A."/>
            <person name="Kimoto K."/>
            <person name="Fukuda Y."/>
            <person name="Kondo H."/>
            <person name="Hirono I."/>
            <person name="Nakayasu C."/>
        </authorList>
    </citation>
    <scope>NUCLEOTIDE SEQUENCE [LARGE SCALE GENOMIC DNA]</scope>
    <source>
        <strain evidence="2 3">JBKA-6</strain>
    </source>
</reference>
<evidence type="ECO:0000313" key="3">
    <source>
        <dbReference type="Proteomes" id="UP000243197"/>
    </source>
</evidence>
<gene>
    <name evidence="2" type="ORF">JBKA6_1177</name>
</gene>
<dbReference type="OrthoDB" id="1118958at2"/>
<dbReference type="EMBL" id="AP014564">
    <property type="protein sequence ID" value="BAV95190.1"/>
    <property type="molecule type" value="Genomic_DNA"/>
</dbReference>
<dbReference type="KEGG" id="ise:JBKA6_1177"/>
<dbReference type="AlphaFoldDB" id="A0A1J1E773"/>
<evidence type="ECO:0008006" key="4">
    <source>
        <dbReference type="Google" id="ProtNLM"/>
    </source>
</evidence>
<evidence type="ECO:0000256" key="1">
    <source>
        <dbReference type="SAM" id="SignalP"/>
    </source>
</evidence>
<dbReference type="Proteomes" id="UP000243197">
    <property type="component" value="Chromosome"/>
</dbReference>
<evidence type="ECO:0000313" key="2">
    <source>
        <dbReference type="EMBL" id="BAV95190.1"/>
    </source>
</evidence>